<keyword evidence="3" id="KW-1185">Reference proteome</keyword>
<evidence type="ECO:0000313" key="2">
    <source>
        <dbReference type="EMBL" id="GAL22962.1"/>
    </source>
</evidence>
<evidence type="ECO:0000256" key="1">
    <source>
        <dbReference type="SAM" id="Phobius"/>
    </source>
</evidence>
<feature type="transmembrane region" description="Helical" evidence="1">
    <location>
        <begin position="138"/>
        <end position="158"/>
    </location>
</feature>
<sequence>MAILSTISALATFVPAITKWVAGDKAAEAAEAVANVAMKVTGAPNPMAAAAQIQNDPSARADFVLAMEAKRLEFDKLYLEDKQHAREQQVEVLKHAKGRVSREFIYWYAWFMSISSMVYFAAITFVPIPESSTRFADTILGFMLGTVLGGIVTFFYGASKPVRDDE</sequence>
<reference evidence="2 3" key="1">
    <citation type="submission" date="2014-09" db="EMBL/GenBank/DDBJ databases">
        <title>Vibrio maritimus JCM 19235. (C45) whole genome shotgun sequence.</title>
        <authorList>
            <person name="Sawabe T."/>
            <person name="Meirelles P."/>
            <person name="Nakanishi M."/>
            <person name="Sayaka M."/>
            <person name="Hattori M."/>
            <person name="Ohkuma M."/>
        </authorList>
    </citation>
    <scope>NUCLEOTIDE SEQUENCE [LARGE SCALE GENOMIC DNA]</scope>
    <source>
        <strain evidence="3">JCM19235</strain>
    </source>
</reference>
<dbReference type="AlphaFoldDB" id="A0A090SUG0"/>
<name>A0A090SUG0_9VIBR</name>
<keyword evidence="1" id="KW-1133">Transmembrane helix</keyword>
<dbReference type="OrthoDB" id="1122879at2"/>
<dbReference type="STRING" id="990268.JCM19235_1263"/>
<evidence type="ECO:0000313" key="3">
    <source>
        <dbReference type="Proteomes" id="UP000029228"/>
    </source>
</evidence>
<organism evidence="2 3">
    <name type="scientific">Vibrio maritimus</name>
    <dbReference type="NCBI Taxonomy" id="990268"/>
    <lineage>
        <taxon>Bacteria</taxon>
        <taxon>Pseudomonadati</taxon>
        <taxon>Pseudomonadota</taxon>
        <taxon>Gammaproteobacteria</taxon>
        <taxon>Vibrionales</taxon>
        <taxon>Vibrionaceae</taxon>
        <taxon>Vibrio</taxon>
    </lineage>
</organism>
<feature type="transmembrane region" description="Helical" evidence="1">
    <location>
        <begin position="104"/>
        <end position="126"/>
    </location>
</feature>
<keyword evidence="1" id="KW-0472">Membrane</keyword>
<keyword evidence="1" id="KW-0812">Transmembrane</keyword>
<accession>A0A090SUG0</accession>
<reference evidence="2 3" key="2">
    <citation type="submission" date="2014-09" db="EMBL/GenBank/DDBJ databases">
        <authorList>
            <consortium name="NBRP consortium"/>
            <person name="Sawabe T."/>
            <person name="Meirelles P."/>
            <person name="Nakanishi M."/>
            <person name="Sayaka M."/>
            <person name="Hattori M."/>
            <person name="Ohkuma M."/>
        </authorList>
    </citation>
    <scope>NUCLEOTIDE SEQUENCE [LARGE SCALE GENOMIC DNA]</scope>
    <source>
        <strain evidence="3">JCM19235</strain>
    </source>
</reference>
<dbReference type="EMBL" id="BBMR01000017">
    <property type="protein sequence ID" value="GAL22962.1"/>
    <property type="molecule type" value="Genomic_DNA"/>
</dbReference>
<protein>
    <submittedName>
        <fullName evidence="2">Phage protein</fullName>
    </submittedName>
</protein>
<proteinExistence type="predicted"/>
<dbReference type="Proteomes" id="UP000029228">
    <property type="component" value="Unassembled WGS sequence"/>
</dbReference>
<comment type="caution">
    <text evidence="2">The sequence shown here is derived from an EMBL/GenBank/DDBJ whole genome shotgun (WGS) entry which is preliminary data.</text>
</comment>
<gene>
    <name evidence="2" type="ORF">JCM19235_1263</name>
</gene>